<dbReference type="AlphaFoldDB" id="A0AAD8N4N5"/>
<protein>
    <submittedName>
        <fullName evidence="1">Uncharacterized protein</fullName>
    </submittedName>
</protein>
<gene>
    <name evidence="1" type="ORF">POM88_001080</name>
</gene>
<evidence type="ECO:0000313" key="2">
    <source>
        <dbReference type="Proteomes" id="UP001237642"/>
    </source>
</evidence>
<sequence length="106" mass="12649">MRRYLVFNDQLRYGKVYKSNRLYKEKVKDWRERGVVKHSFVPGQLVLRFKSRFRFFLGKRKSGWSDAVEIFHKFSDEAFKVNGQWLKHDVGNTVNREATFTVLATG</sequence>
<name>A0AAD8N4N5_9APIA</name>
<evidence type="ECO:0000313" key="1">
    <source>
        <dbReference type="EMBL" id="KAK1401475.1"/>
    </source>
</evidence>
<dbReference type="EMBL" id="JAUIZM010000001">
    <property type="protein sequence ID" value="KAK1401475.1"/>
    <property type="molecule type" value="Genomic_DNA"/>
</dbReference>
<reference evidence="1" key="1">
    <citation type="submission" date="2023-02" db="EMBL/GenBank/DDBJ databases">
        <title>Genome of toxic invasive species Heracleum sosnowskyi carries increased number of genes despite the absence of recent whole-genome duplications.</title>
        <authorList>
            <person name="Schelkunov M."/>
            <person name="Shtratnikova V."/>
            <person name="Makarenko M."/>
            <person name="Klepikova A."/>
            <person name="Omelchenko D."/>
            <person name="Novikova G."/>
            <person name="Obukhova E."/>
            <person name="Bogdanov V."/>
            <person name="Penin A."/>
            <person name="Logacheva M."/>
        </authorList>
    </citation>
    <scope>NUCLEOTIDE SEQUENCE</scope>
    <source>
        <strain evidence="1">Hsosn_3</strain>
        <tissue evidence="1">Leaf</tissue>
    </source>
</reference>
<keyword evidence="2" id="KW-1185">Reference proteome</keyword>
<dbReference type="Proteomes" id="UP001237642">
    <property type="component" value="Unassembled WGS sequence"/>
</dbReference>
<comment type="caution">
    <text evidence="1">The sequence shown here is derived from an EMBL/GenBank/DDBJ whole genome shotgun (WGS) entry which is preliminary data.</text>
</comment>
<reference evidence="1" key="2">
    <citation type="submission" date="2023-05" db="EMBL/GenBank/DDBJ databases">
        <authorList>
            <person name="Schelkunov M.I."/>
        </authorList>
    </citation>
    <scope>NUCLEOTIDE SEQUENCE</scope>
    <source>
        <strain evidence="1">Hsosn_3</strain>
        <tissue evidence="1">Leaf</tissue>
    </source>
</reference>
<organism evidence="1 2">
    <name type="scientific">Heracleum sosnowskyi</name>
    <dbReference type="NCBI Taxonomy" id="360622"/>
    <lineage>
        <taxon>Eukaryota</taxon>
        <taxon>Viridiplantae</taxon>
        <taxon>Streptophyta</taxon>
        <taxon>Embryophyta</taxon>
        <taxon>Tracheophyta</taxon>
        <taxon>Spermatophyta</taxon>
        <taxon>Magnoliopsida</taxon>
        <taxon>eudicotyledons</taxon>
        <taxon>Gunneridae</taxon>
        <taxon>Pentapetalae</taxon>
        <taxon>asterids</taxon>
        <taxon>campanulids</taxon>
        <taxon>Apiales</taxon>
        <taxon>Apiaceae</taxon>
        <taxon>Apioideae</taxon>
        <taxon>apioid superclade</taxon>
        <taxon>Tordylieae</taxon>
        <taxon>Tordyliinae</taxon>
        <taxon>Heracleum</taxon>
    </lineage>
</organism>
<accession>A0AAD8N4N5</accession>
<proteinExistence type="predicted"/>